<evidence type="ECO:0000256" key="1">
    <source>
        <dbReference type="SAM" id="MobiDB-lite"/>
    </source>
</evidence>
<dbReference type="Pfam" id="PF11828">
    <property type="entry name" value="DUF3348"/>
    <property type="match status" value="1"/>
</dbReference>
<feature type="compositionally biased region" description="Basic and acidic residues" evidence="1">
    <location>
        <begin position="168"/>
        <end position="181"/>
    </location>
</feature>
<name>A0A7W3FKE5_9GAMM</name>
<dbReference type="Proteomes" id="UP000547058">
    <property type="component" value="Unassembled WGS sequence"/>
</dbReference>
<gene>
    <name evidence="2" type="ORF">H4O11_05005</name>
</gene>
<dbReference type="AlphaFoldDB" id="A0A7W3FKE5"/>
<protein>
    <submittedName>
        <fullName evidence="2">DUF3348 family protein</fullName>
    </submittedName>
</protein>
<feature type="compositionally biased region" description="Low complexity" evidence="1">
    <location>
        <begin position="182"/>
        <end position="195"/>
    </location>
</feature>
<evidence type="ECO:0000313" key="2">
    <source>
        <dbReference type="EMBL" id="MBA8681160.1"/>
    </source>
</evidence>
<sequence>MAKPSSRGPVPGPTIIRQLAQLAASPLPASSPSVPDRLSQWFDWNRAVALQGALDGRLPPAEADAACFDASEEADCARIRTEMGTLVARTAMALGDADHEACRTHYLSVQRSLQAATGRLRGRLRDMLAQGTPTQARLAQVDALLEQVLSPRESSLLAGIPLAIRQRAERHATAESPHGDIADGAAATAAGPAPGQHHTAFVRELQALLQSELELRFLPIDGLLSALRTH</sequence>
<dbReference type="InterPro" id="IPR021783">
    <property type="entry name" value="DUF3348"/>
</dbReference>
<organism evidence="2 3">
    <name type="scientific">Stenotrophomonas tumulicola</name>
    <dbReference type="NCBI Taxonomy" id="1685415"/>
    <lineage>
        <taxon>Bacteria</taxon>
        <taxon>Pseudomonadati</taxon>
        <taxon>Pseudomonadota</taxon>
        <taxon>Gammaproteobacteria</taxon>
        <taxon>Lysobacterales</taxon>
        <taxon>Lysobacteraceae</taxon>
        <taxon>Stenotrophomonas</taxon>
    </lineage>
</organism>
<reference evidence="2 3" key="1">
    <citation type="submission" date="2020-08" db="EMBL/GenBank/DDBJ databases">
        <title>Stenotrophomonas tumulicola JCM 30961.</title>
        <authorList>
            <person name="Deng Y."/>
        </authorList>
    </citation>
    <scope>NUCLEOTIDE SEQUENCE [LARGE SCALE GENOMIC DNA]</scope>
    <source>
        <strain evidence="2 3">JCM 30961</strain>
    </source>
</reference>
<accession>A0A7W3FKE5</accession>
<comment type="caution">
    <text evidence="2">The sequence shown here is derived from an EMBL/GenBank/DDBJ whole genome shotgun (WGS) entry which is preliminary data.</text>
</comment>
<keyword evidence="3" id="KW-1185">Reference proteome</keyword>
<proteinExistence type="predicted"/>
<feature type="region of interest" description="Disordered" evidence="1">
    <location>
        <begin position="168"/>
        <end position="195"/>
    </location>
</feature>
<dbReference type="RefSeq" id="WP_182338238.1">
    <property type="nucleotide sequence ID" value="NZ_JACGXS010000001.1"/>
</dbReference>
<evidence type="ECO:0000313" key="3">
    <source>
        <dbReference type="Proteomes" id="UP000547058"/>
    </source>
</evidence>
<dbReference type="EMBL" id="JACGXS010000001">
    <property type="protein sequence ID" value="MBA8681160.1"/>
    <property type="molecule type" value="Genomic_DNA"/>
</dbReference>